<dbReference type="GO" id="GO:0004553">
    <property type="term" value="F:hydrolase activity, hydrolyzing O-glycosyl compounds"/>
    <property type="evidence" value="ECO:0007669"/>
    <property type="project" value="InterPro"/>
</dbReference>
<dbReference type="Gene3D" id="3.20.20.80">
    <property type="entry name" value="Glycosidases"/>
    <property type="match status" value="1"/>
</dbReference>
<dbReference type="SUPFAM" id="SSF51445">
    <property type="entry name" value="(Trans)glycosidases"/>
    <property type="match status" value="1"/>
</dbReference>
<dbReference type="STRING" id="3775.A0A1Q3CY64"/>
<dbReference type="PANTHER" id="PTHR31263:SF0">
    <property type="entry name" value="CELLULASE FAMILY PROTEIN (AFU_ORTHOLOGUE AFUA_5G14560)"/>
    <property type="match status" value="1"/>
</dbReference>
<comment type="caution">
    <text evidence="7">The sequence shown here is derived from an EMBL/GenBank/DDBJ whole genome shotgun (WGS) entry which is preliminary data.</text>
</comment>
<evidence type="ECO:0000256" key="1">
    <source>
        <dbReference type="ARBA" id="ARBA00005641"/>
    </source>
</evidence>
<dbReference type="OrthoDB" id="442731at2759"/>
<evidence type="ECO:0000256" key="2">
    <source>
        <dbReference type="ARBA" id="ARBA00022801"/>
    </source>
</evidence>
<comment type="similarity">
    <text evidence="1 4">Belongs to the glycosyl hydrolase 5 (cellulase A) family.</text>
</comment>
<keyword evidence="8" id="KW-1185">Reference proteome</keyword>
<evidence type="ECO:0000256" key="5">
    <source>
        <dbReference type="SAM" id="SignalP"/>
    </source>
</evidence>
<keyword evidence="2 4" id="KW-0378">Hydrolase</keyword>
<proteinExistence type="inferred from homology"/>
<dbReference type="GO" id="GO:0000272">
    <property type="term" value="P:polysaccharide catabolic process"/>
    <property type="evidence" value="ECO:0007669"/>
    <property type="project" value="InterPro"/>
</dbReference>
<evidence type="ECO:0000259" key="6">
    <source>
        <dbReference type="Pfam" id="PF00150"/>
    </source>
</evidence>
<feature type="non-terminal residue" evidence="7">
    <location>
        <position position="1"/>
    </location>
</feature>
<dbReference type="Pfam" id="PF00150">
    <property type="entry name" value="Cellulase"/>
    <property type="match status" value="1"/>
</dbReference>
<keyword evidence="3 4" id="KW-0326">Glycosidase</keyword>
<dbReference type="SUPFAM" id="SSF50370">
    <property type="entry name" value="Ricin B-like lectins"/>
    <property type="match status" value="1"/>
</dbReference>
<accession>A0A1Q3CY64</accession>
<reference evidence="8" key="1">
    <citation type="submission" date="2016-04" db="EMBL/GenBank/DDBJ databases">
        <title>Cephalotus genome sequencing.</title>
        <authorList>
            <person name="Fukushima K."/>
            <person name="Hasebe M."/>
            <person name="Fang X."/>
        </authorList>
    </citation>
    <scope>NUCLEOTIDE SEQUENCE [LARGE SCALE GENOMIC DNA]</scope>
    <source>
        <strain evidence="8">cv. St1</strain>
    </source>
</reference>
<dbReference type="InterPro" id="IPR001547">
    <property type="entry name" value="Glyco_hydro_5"/>
</dbReference>
<evidence type="ECO:0000256" key="3">
    <source>
        <dbReference type="ARBA" id="ARBA00023295"/>
    </source>
</evidence>
<protein>
    <submittedName>
        <fullName evidence="7">Cellulase domain-containing protein</fullName>
    </submittedName>
</protein>
<evidence type="ECO:0000256" key="4">
    <source>
        <dbReference type="RuleBase" id="RU361153"/>
    </source>
</evidence>
<name>A0A1Q3CY64_CEPFO</name>
<feature type="domain" description="Glycoside hydrolase family 5" evidence="6">
    <location>
        <begin position="57"/>
        <end position="339"/>
    </location>
</feature>
<dbReference type="EMBL" id="BDDD01003446">
    <property type="protein sequence ID" value="GAV85091.1"/>
    <property type="molecule type" value="Genomic_DNA"/>
</dbReference>
<feature type="chain" id="PRO_5013224697" evidence="5">
    <location>
        <begin position="16"/>
        <end position="525"/>
    </location>
</feature>
<organism evidence="7 8">
    <name type="scientific">Cephalotus follicularis</name>
    <name type="common">Albany pitcher plant</name>
    <dbReference type="NCBI Taxonomy" id="3775"/>
    <lineage>
        <taxon>Eukaryota</taxon>
        <taxon>Viridiplantae</taxon>
        <taxon>Streptophyta</taxon>
        <taxon>Embryophyta</taxon>
        <taxon>Tracheophyta</taxon>
        <taxon>Spermatophyta</taxon>
        <taxon>Magnoliopsida</taxon>
        <taxon>eudicotyledons</taxon>
        <taxon>Gunneridae</taxon>
        <taxon>Pentapetalae</taxon>
        <taxon>rosids</taxon>
        <taxon>fabids</taxon>
        <taxon>Oxalidales</taxon>
        <taxon>Cephalotaceae</taxon>
        <taxon>Cephalotus</taxon>
    </lineage>
</organism>
<keyword evidence="5" id="KW-0732">Signal</keyword>
<sequence>VLLLSFFIFGSLCHSLPLSTNKRWIIDDDSGERVKLTCVNWAAHLQPMLAEGLDKKPLSEIVAKVADNKFNCVRLTWATYMFTRYGLLNVTDTLESLGLWAAREGIEMNNPEVLTMTLVQAYDTVVDELGRQGLMVVLDNHVSKPKWCCPYDDGNGFFRDLHFNPLEWQIGLIMVSTRYRIRPQVVAMSMRNELRGSLQNEHDWYLYIRRGAKLVHLANPDMLVVVSGLSWALDLEFLKTKPLALSLDHKLVYEAHWYSFSIDPLIWVVQPLNRVCGRVYKSLNEHAGFVMSGKTPVPLFLSEFGFDQRGLSLPDNQFLSCLMAYATEKDLDWGLWALQGSYYTKGLLPGPEEPFGLLDKNWDRLRYPKFRKRFHLMQKMIKDPNSNYTKAKIIFHPQSGSCVHAYNKTQIITRNCSTWSRWSHDGDGSPMVLIGSGLCLKVVGDGQAPILSRDCLSQQSAWKTVSMSKLHLAAKDEQGELLCLQKEPFSSSRILTRRCICIQDDSGCLLNPQSQWFKYITTNIK</sequence>
<evidence type="ECO:0000313" key="7">
    <source>
        <dbReference type="EMBL" id="GAV85091.1"/>
    </source>
</evidence>
<dbReference type="PANTHER" id="PTHR31263">
    <property type="entry name" value="CELLULASE FAMILY PROTEIN (AFU_ORTHOLOGUE AFUA_5G14560)"/>
    <property type="match status" value="1"/>
</dbReference>
<dbReference type="InterPro" id="IPR035992">
    <property type="entry name" value="Ricin_B-like_lectins"/>
</dbReference>
<dbReference type="AlphaFoldDB" id="A0A1Q3CY64"/>
<dbReference type="InParanoid" id="A0A1Q3CY64"/>
<gene>
    <name evidence="7" type="ORF">CFOL_v3_28530</name>
</gene>
<dbReference type="Proteomes" id="UP000187406">
    <property type="component" value="Unassembled WGS sequence"/>
</dbReference>
<dbReference type="InterPro" id="IPR017853">
    <property type="entry name" value="GH"/>
</dbReference>
<feature type="signal peptide" evidence="5">
    <location>
        <begin position="1"/>
        <end position="15"/>
    </location>
</feature>
<evidence type="ECO:0000313" key="8">
    <source>
        <dbReference type="Proteomes" id="UP000187406"/>
    </source>
</evidence>